<reference evidence="1" key="1">
    <citation type="submission" date="2015-06" db="UniProtKB">
        <authorList>
            <consortium name="EnsemblPlants"/>
        </authorList>
    </citation>
    <scope>IDENTIFICATION</scope>
</reference>
<dbReference type="EnsemblPlants" id="EMT26524">
    <property type="protein sequence ID" value="EMT26524"/>
    <property type="gene ID" value="F775_09109"/>
</dbReference>
<evidence type="ECO:0000313" key="1">
    <source>
        <dbReference type="EnsemblPlants" id="EMT26524"/>
    </source>
</evidence>
<protein>
    <submittedName>
        <fullName evidence="1">Uncharacterized protein</fullName>
    </submittedName>
</protein>
<proteinExistence type="predicted"/>
<accession>M8BX38</accession>
<sequence>MEAEAEAAALSQLQLQLLALVSDLRLTRERERAAREELHASSERWKAAEEERRREARELRAESAARDDALQRLESRVKCLENENELLERNEKDLKENIERLLQSREAFMRQQDSACSLQWTIQMRDKQITVISEKLNSHLALFNSVGKEVAAVKQVLGDVECLVGEKENVVSDLKCKVQRISVLEKDFVGMVASCNKASLVSDYYLTEMLVELHNMETALQKFQNIFSRLGHEEMKSSLPVSESQDCKVNSIPGSQVDLPNEESMIPIIGETANANVECKSGIDTGSNQVQSPPSLKHYALPCSEPVTANVEKSECPPESEDVEMVDTKDGVDGARDFIFHNPSFKVVVTLLCDCHFSGENSESSFFITRKGDATHGGLLQILAKLRLVALMYCIKDCPQGNMEKGKMVIRTQSIQGAPIPHASTNMNVGEVELRWQMPIVVEMDCFKAVSMTRLRHGGRSSQCQSEVE</sequence>
<dbReference type="AlphaFoldDB" id="M8BX38"/>
<name>M8BX38_AEGTA</name>
<organism evidence="1">
    <name type="scientific">Aegilops tauschii</name>
    <name type="common">Tausch's goatgrass</name>
    <name type="synonym">Aegilops squarrosa</name>
    <dbReference type="NCBI Taxonomy" id="37682"/>
    <lineage>
        <taxon>Eukaryota</taxon>
        <taxon>Viridiplantae</taxon>
        <taxon>Streptophyta</taxon>
        <taxon>Embryophyta</taxon>
        <taxon>Tracheophyta</taxon>
        <taxon>Spermatophyta</taxon>
        <taxon>Magnoliopsida</taxon>
        <taxon>Liliopsida</taxon>
        <taxon>Poales</taxon>
        <taxon>Poaceae</taxon>
        <taxon>BOP clade</taxon>
        <taxon>Pooideae</taxon>
        <taxon>Triticodae</taxon>
        <taxon>Triticeae</taxon>
        <taxon>Triticinae</taxon>
        <taxon>Aegilops</taxon>
    </lineage>
</organism>